<feature type="region of interest" description="Disordered" evidence="2">
    <location>
        <begin position="338"/>
        <end position="369"/>
    </location>
</feature>
<evidence type="ECO:0000313" key="5">
    <source>
        <dbReference type="Proteomes" id="UP000199017"/>
    </source>
</evidence>
<feature type="domain" description="SLH" evidence="3">
    <location>
        <begin position="24"/>
        <end position="88"/>
    </location>
</feature>
<dbReference type="InterPro" id="IPR036866">
    <property type="entry name" value="RibonucZ/Hydroxyglut_hydro"/>
</dbReference>
<keyword evidence="1" id="KW-0732">Signal</keyword>
<evidence type="ECO:0000259" key="3">
    <source>
        <dbReference type="PROSITE" id="PS51272"/>
    </source>
</evidence>
<evidence type="ECO:0000313" key="4">
    <source>
        <dbReference type="EMBL" id="SDH33764.1"/>
    </source>
</evidence>
<dbReference type="PANTHER" id="PTHR30619:SF7">
    <property type="entry name" value="BETA-LACTAMASE DOMAIN PROTEIN"/>
    <property type="match status" value="1"/>
</dbReference>
<dbReference type="PROSITE" id="PS51272">
    <property type="entry name" value="SLH"/>
    <property type="match status" value="1"/>
</dbReference>
<protein>
    <submittedName>
        <fullName evidence="4">ComEA protein</fullName>
    </submittedName>
</protein>
<dbReference type="PANTHER" id="PTHR30619">
    <property type="entry name" value="DNA INTERNALIZATION/COMPETENCE PROTEIN COMEC/REC2"/>
    <property type="match status" value="1"/>
</dbReference>
<dbReference type="RefSeq" id="WP_091579186.1">
    <property type="nucleotide sequence ID" value="NZ_FNDU01000001.1"/>
</dbReference>
<dbReference type="Pfam" id="PF12836">
    <property type="entry name" value="HHH_3"/>
    <property type="match status" value="1"/>
</dbReference>
<dbReference type="InterPro" id="IPR052159">
    <property type="entry name" value="Competence_DNA_uptake"/>
</dbReference>
<gene>
    <name evidence="4" type="ORF">SAMN05216352_1011</name>
</gene>
<dbReference type="InterPro" id="IPR001279">
    <property type="entry name" value="Metallo-B-lactamas"/>
</dbReference>
<evidence type="ECO:0000256" key="2">
    <source>
        <dbReference type="SAM" id="MobiDB-lite"/>
    </source>
</evidence>
<dbReference type="NCBIfam" id="TIGR00426">
    <property type="entry name" value="competence protein ComEA helix-hairpin-helix repeat region"/>
    <property type="match status" value="1"/>
</dbReference>
<dbReference type="Pfam" id="PF00753">
    <property type="entry name" value="Lactamase_B"/>
    <property type="match status" value="1"/>
</dbReference>
<dbReference type="InterPro" id="IPR004509">
    <property type="entry name" value="Competence_ComEA_HhH"/>
</dbReference>
<dbReference type="InterPro" id="IPR010994">
    <property type="entry name" value="RuvA_2-like"/>
</dbReference>
<dbReference type="GO" id="GO:0006281">
    <property type="term" value="P:DNA repair"/>
    <property type="evidence" value="ECO:0007669"/>
    <property type="project" value="InterPro"/>
</dbReference>
<dbReference type="CDD" id="cd07731">
    <property type="entry name" value="ComA-like_MBL-fold"/>
    <property type="match status" value="1"/>
</dbReference>
<accession>A0A1G8BL42</accession>
<dbReference type="AlphaFoldDB" id="A0A1G8BL42"/>
<dbReference type="InterPro" id="IPR001119">
    <property type="entry name" value="SLH_dom"/>
</dbReference>
<dbReference type="SUPFAM" id="SSF56281">
    <property type="entry name" value="Metallo-hydrolase/oxidoreductase"/>
    <property type="match status" value="1"/>
</dbReference>
<proteinExistence type="predicted"/>
<dbReference type="InterPro" id="IPR003583">
    <property type="entry name" value="Hlx-hairpin-Hlx_DNA-bd_motif"/>
</dbReference>
<feature type="non-terminal residue" evidence="4">
    <location>
        <position position="1"/>
    </location>
</feature>
<dbReference type="Gene3D" id="1.10.150.320">
    <property type="entry name" value="Photosystem II 12 kDa extrinsic protein"/>
    <property type="match status" value="1"/>
</dbReference>
<feature type="compositionally biased region" description="Acidic residues" evidence="2">
    <location>
        <begin position="347"/>
        <end position="362"/>
    </location>
</feature>
<dbReference type="SMART" id="SM00278">
    <property type="entry name" value="HhH1"/>
    <property type="match status" value="2"/>
</dbReference>
<dbReference type="EMBL" id="FNDU01000001">
    <property type="protein sequence ID" value="SDH33764.1"/>
    <property type="molecule type" value="Genomic_DNA"/>
</dbReference>
<reference evidence="4 5" key="1">
    <citation type="submission" date="2016-10" db="EMBL/GenBank/DDBJ databases">
        <authorList>
            <person name="de Groot N.N."/>
        </authorList>
    </citation>
    <scope>NUCLEOTIDE SEQUENCE [LARGE SCALE GENOMIC DNA]</scope>
    <source>
        <strain evidence="5">P4B,CCM 7963,CECT 7998,DSM 25260,IBRC-M 10614,KCTC 13821</strain>
    </source>
</reference>
<keyword evidence="5" id="KW-1185">Reference proteome</keyword>
<dbReference type="Pfam" id="PF00395">
    <property type="entry name" value="SLH"/>
    <property type="match status" value="1"/>
</dbReference>
<name>A0A1G8BL42_9BACI</name>
<dbReference type="Gene3D" id="3.60.15.10">
    <property type="entry name" value="Ribonuclease Z/Hydroxyacylglutathione hydrolase-like"/>
    <property type="match status" value="1"/>
</dbReference>
<dbReference type="STRING" id="930129.SAMN05216352_1011"/>
<dbReference type="InterPro" id="IPR035681">
    <property type="entry name" value="ComA-like_MBL"/>
</dbReference>
<dbReference type="Proteomes" id="UP000199017">
    <property type="component" value="Unassembled WGS sequence"/>
</dbReference>
<sequence length="429" mass="47294">NNALTRGQMAAVLNRSFDFEQPEGTYNFADVDEEDTFYNDISTIAEVGVTTGYSEDNTFRPNNETTRAQFSVFLARVLDSEKFVEDDVAYPAVNLDVHFIDVGQGDSILLEPNGGGGNILIDGGRKGEGETVVQYLEEQGVNELEWVVATHPDADHIGGLIDVLNEIEVKNVLDSGKEHTTDTYFEYLETIDEKNINFEVAEEGDYLDTVTAEIQILNGYNDSSDLNESSIVLHTTYGETTALFTGDATVDNEAEMIEEYNVEADVLKVGHHGAATSTSAEFVEAVDPEMAILSYGENSYGHPDADVVDRLRNADVELYSTYESGDIEVSLSHQRPIIQEEKWTGDGEGEVSEPEPTPEPDPEPTPGVININTAGYEELQEITGVGPTIAERIIEYRDTYGDFESIEEIMNVSGIAEGRFEEMKDEITV</sequence>
<dbReference type="SUPFAM" id="SSF47781">
    <property type="entry name" value="RuvA domain 2-like"/>
    <property type="match status" value="1"/>
</dbReference>
<evidence type="ECO:0000256" key="1">
    <source>
        <dbReference type="ARBA" id="ARBA00022729"/>
    </source>
</evidence>
<dbReference type="SMART" id="SM00849">
    <property type="entry name" value="Lactamase_B"/>
    <property type="match status" value="1"/>
</dbReference>
<organism evidence="4 5">
    <name type="scientific">Alteribacillus bidgolensis</name>
    <dbReference type="NCBI Taxonomy" id="930129"/>
    <lineage>
        <taxon>Bacteria</taxon>
        <taxon>Bacillati</taxon>
        <taxon>Bacillota</taxon>
        <taxon>Bacilli</taxon>
        <taxon>Bacillales</taxon>
        <taxon>Bacillaceae</taxon>
        <taxon>Alteribacillus</taxon>
    </lineage>
</organism>
<dbReference type="GO" id="GO:0003677">
    <property type="term" value="F:DNA binding"/>
    <property type="evidence" value="ECO:0007669"/>
    <property type="project" value="InterPro"/>
</dbReference>